<dbReference type="CDD" id="cd06267">
    <property type="entry name" value="PBP1_LacI_sugar_binding-like"/>
    <property type="match status" value="1"/>
</dbReference>
<dbReference type="InterPro" id="IPR000843">
    <property type="entry name" value="HTH_LacI"/>
</dbReference>
<evidence type="ECO:0000256" key="3">
    <source>
        <dbReference type="ARBA" id="ARBA00023163"/>
    </source>
</evidence>
<dbReference type="Pfam" id="PF00356">
    <property type="entry name" value="LacI"/>
    <property type="match status" value="1"/>
</dbReference>
<evidence type="ECO:0000256" key="1">
    <source>
        <dbReference type="ARBA" id="ARBA00023015"/>
    </source>
</evidence>
<name>A0ABW4GAM3_9ACTN</name>
<evidence type="ECO:0000256" key="2">
    <source>
        <dbReference type="ARBA" id="ARBA00023125"/>
    </source>
</evidence>
<protein>
    <submittedName>
        <fullName evidence="5">LacI family DNA-binding transcriptional regulator</fullName>
    </submittedName>
</protein>
<dbReference type="Pfam" id="PF13377">
    <property type="entry name" value="Peripla_BP_3"/>
    <property type="match status" value="1"/>
</dbReference>
<organism evidence="5 6">
    <name type="scientific">Nonomuraea guangzhouensis</name>
    <dbReference type="NCBI Taxonomy" id="1291555"/>
    <lineage>
        <taxon>Bacteria</taxon>
        <taxon>Bacillati</taxon>
        <taxon>Actinomycetota</taxon>
        <taxon>Actinomycetes</taxon>
        <taxon>Streptosporangiales</taxon>
        <taxon>Streptosporangiaceae</taxon>
        <taxon>Nonomuraea</taxon>
    </lineage>
</organism>
<keyword evidence="1" id="KW-0805">Transcription regulation</keyword>
<keyword evidence="2 5" id="KW-0238">DNA-binding</keyword>
<dbReference type="GO" id="GO:0003677">
    <property type="term" value="F:DNA binding"/>
    <property type="evidence" value="ECO:0007669"/>
    <property type="project" value="UniProtKB-KW"/>
</dbReference>
<dbReference type="Proteomes" id="UP001597097">
    <property type="component" value="Unassembled WGS sequence"/>
</dbReference>
<dbReference type="InterPro" id="IPR046335">
    <property type="entry name" value="LacI/GalR-like_sensor"/>
</dbReference>
<proteinExistence type="predicted"/>
<feature type="domain" description="HTH lacI-type" evidence="4">
    <location>
        <begin position="6"/>
        <end position="60"/>
    </location>
</feature>
<evidence type="ECO:0000313" key="5">
    <source>
        <dbReference type="EMBL" id="MFD1539825.1"/>
    </source>
</evidence>
<gene>
    <name evidence="5" type="ORF">ACFSJ0_22425</name>
</gene>
<dbReference type="CDD" id="cd01392">
    <property type="entry name" value="HTH_LacI"/>
    <property type="match status" value="1"/>
</dbReference>
<dbReference type="PANTHER" id="PTHR30146">
    <property type="entry name" value="LACI-RELATED TRANSCRIPTIONAL REPRESSOR"/>
    <property type="match status" value="1"/>
</dbReference>
<evidence type="ECO:0000313" key="6">
    <source>
        <dbReference type="Proteomes" id="UP001597097"/>
    </source>
</evidence>
<evidence type="ECO:0000259" key="4">
    <source>
        <dbReference type="PROSITE" id="PS50932"/>
    </source>
</evidence>
<keyword evidence="6" id="KW-1185">Reference proteome</keyword>
<reference evidence="6" key="1">
    <citation type="journal article" date="2019" name="Int. J. Syst. Evol. Microbiol.">
        <title>The Global Catalogue of Microorganisms (GCM) 10K type strain sequencing project: providing services to taxonomists for standard genome sequencing and annotation.</title>
        <authorList>
            <consortium name="The Broad Institute Genomics Platform"/>
            <consortium name="The Broad Institute Genome Sequencing Center for Infectious Disease"/>
            <person name="Wu L."/>
            <person name="Ma J."/>
        </authorList>
    </citation>
    <scope>NUCLEOTIDE SEQUENCE [LARGE SCALE GENOMIC DNA]</scope>
    <source>
        <strain evidence="6">CGMCC 1.15399</strain>
    </source>
</reference>
<dbReference type="EMBL" id="JBHUCM010000018">
    <property type="protein sequence ID" value="MFD1539825.1"/>
    <property type="molecule type" value="Genomic_DNA"/>
</dbReference>
<dbReference type="PANTHER" id="PTHR30146:SF109">
    <property type="entry name" value="HTH-TYPE TRANSCRIPTIONAL REGULATOR GALS"/>
    <property type="match status" value="1"/>
</dbReference>
<comment type="caution">
    <text evidence="5">The sequence shown here is derived from an EMBL/GenBank/DDBJ whole genome shotgun (WGS) entry which is preliminary data.</text>
</comment>
<accession>A0ABW4GAM3</accession>
<dbReference type="PROSITE" id="PS50932">
    <property type="entry name" value="HTH_LACI_2"/>
    <property type="match status" value="1"/>
</dbReference>
<dbReference type="SMART" id="SM00354">
    <property type="entry name" value="HTH_LACI"/>
    <property type="match status" value="1"/>
</dbReference>
<sequence>MTDRQPTLDEVARRAGVSRGTVSRVINNAPHVSRAARQAVERAIKDLDYVPNVAARSLATQRSGAVVLAVSSDDQALFTNPFFAEVIVGVNAALEETDLELLLILAASERGRNRLARVLQSRRADGVMLLALRENDPLAKVAAEGGVPVVHGGRSLGGSHHWYVDADNRDGARQAAEYLISIGRTRIATITGPLDMHVGVSRYLGFREALALAGLGDERVAHGDFTEASGAAAMARLLTDHPDLDAVLIASDEMAVGALGVLKERGRAVPGEIAVVGFDDVVTARHTHPTLTTVRQPIKALGREMIRMLLALIRGEQPTPLILPTELVIRESA</sequence>
<dbReference type="RefSeq" id="WP_219533480.1">
    <property type="nucleotide sequence ID" value="NZ_JAHKRM010000018.1"/>
</dbReference>
<keyword evidence="3" id="KW-0804">Transcription</keyword>
<dbReference type="PROSITE" id="PS00356">
    <property type="entry name" value="HTH_LACI_1"/>
    <property type="match status" value="1"/>
</dbReference>